<accession>A0ABQ8HYN8</accession>
<sequence length="125" mass="14033">METSKINAIKEDCKVDEWNIYRETVGKPSHGHILSLGVGVKAKDVYGSSSDESSKRARVDKQEELELKIKSLTEELQELRGLVSSMISNSDTQRPPATENVSSNEDVEQSIHVDEEQSNEDVDNW</sequence>
<evidence type="ECO:0000313" key="2">
    <source>
        <dbReference type="EMBL" id="KAH7569497.1"/>
    </source>
</evidence>
<dbReference type="Proteomes" id="UP000827721">
    <property type="component" value="Unassembled WGS sequence"/>
</dbReference>
<feature type="compositionally biased region" description="Polar residues" evidence="1">
    <location>
        <begin position="85"/>
        <end position="104"/>
    </location>
</feature>
<protein>
    <submittedName>
        <fullName evidence="2">Uncharacterized protein</fullName>
    </submittedName>
</protein>
<organism evidence="2 3">
    <name type="scientific">Xanthoceras sorbifolium</name>
    <dbReference type="NCBI Taxonomy" id="99658"/>
    <lineage>
        <taxon>Eukaryota</taxon>
        <taxon>Viridiplantae</taxon>
        <taxon>Streptophyta</taxon>
        <taxon>Embryophyta</taxon>
        <taxon>Tracheophyta</taxon>
        <taxon>Spermatophyta</taxon>
        <taxon>Magnoliopsida</taxon>
        <taxon>eudicotyledons</taxon>
        <taxon>Gunneridae</taxon>
        <taxon>Pentapetalae</taxon>
        <taxon>rosids</taxon>
        <taxon>malvids</taxon>
        <taxon>Sapindales</taxon>
        <taxon>Sapindaceae</taxon>
        <taxon>Xanthoceroideae</taxon>
        <taxon>Xanthoceras</taxon>
    </lineage>
</organism>
<evidence type="ECO:0000313" key="3">
    <source>
        <dbReference type="Proteomes" id="UP000827721"/>
    </source>
</evidence>
<feature type="compositionally biased region" description="Acidic residues" evidence="1">
    <location>
        <begin position="116"/>
        <end position="125"/>
    </location>
</feature>
<gene>
    <name evidence="2" type="ORF">JRO89_XS06G0174200</name>
</gene>
<proteinExistence type="predicted"/>
<dbReference type="EMBL" id="JAFEMO010000006">
    <property type="protein sequence ID" value="KAH7569497.1"/>
    <property type="molecule type" value="Genomic_DNA"/>
</dbReference>
<evidence type="ECO:0000256" key="1">
    <source>
        <dbReference type="SAM" id="MobiDB-lite"/>
    </source>
</evidence>
<reference evidence="2 3" key="1">
    <citation type="submission" date="2021-02" db="EMBL/GenBank/DDBJ databases">
        <title>Plant Genome Project.</title>
        <authorList>
            <person name="Zhang R.-G."/>
        </authorList>
    </citation>
    <scope>NUCLEOTIDE SEQUENCE [LARGE SCALE GENOMIC DNA]</scope>
    <source>
        <tissue evidence="2">Leaves</tissue>
    </source>
</reference>
<name>A0ABQ8HYN8_9ROSI</name>
<feature type="region of interest" description="Disordered" evidence="1">
    <location>
        <begin position="83"/>
        <end position="125"/>
    </location>
</feature>
<keyword evidence="3" id="KW-1185">Reference proteome</keyword>
<comment type="caution">
    <text evidence="2">The sequence shown here is derived from an EMBL/GenBank/DDBJ whole genome shotgun (WGS) entry which is preliminary data.</text>
</comment>